<sequence length="210" mass="22674">MNQAIAPLPVASHTAFAGHHILAAGALADVALAVRQAMDAGNDATILVFDDQSGKQVDLDLSGSPAAIAERHRARVAPPPGIPADAEEETQPRGRGRPKLGVVAREVTLLPRHWDWLGEQPGGASVALRKLVEQARRDNEARDRRRQRQEATYHFMSSMGGNLPGFEEATRALYADDRERFAQQIAAWPEDVRGYAMGLAWGETGEAVAG</sequence>
<evidence type="ECO:0000313" key="3">
    <source>
        <dbReference type="Proteomes" id="UP000494117"/>
    </source>
</evidence>
<evidence type="ECO:0008006" key="4">
    <source>
        <dbReference type="Google" id="ProtNLM"/>
    </source>
</evidence>
<feature type="region of interest" description="Disordered" evidence="1">
    <location>
        <begin position="76"/>
        <end position="97"/>
    </location>
</feature>
<evidence type="ECO:0000256" key="1">
    <source>
        <dbReference type="SAM" id="MobiDB-lite"/>
    </source>
</evidence>
<dbReference type="EMBL" id="CADILG010000023">
    <property type="protein sequence ID" value="CAB3880286.1"/>
    <property type="molecule type" value="Genomic_DNA"/>
</dbReference>
<dbReference type="Proteomes" id="UP000494117">
    <property type="component" value="Unassembled WGS sequence"/>
</dbReference>
<dbReference type="InterPro" id="IPR018715">
    <property type="entry name" value="DUF2239"/>
</dbReference>
<evidence type="ECO:0000313" key="2">
    <source>
        <dbReference type="EMBL" id="CAB3880286.1"/>
    </source>
</evidence>
<dbReference type="RefSeq" id="WP_175208009.1">
    <property type="nucleotide sequence ID" value="NZ_CADILG010000023.1"/>
</dbReference>
<name>A0A6S7D646_9BURK</name>
<dbReference type="AlphaFoldDB" id="A0A6S7D646"/>
<keyword evidence="3" id="KW-1185">Reference proteome</keyword>
<proteinExistence type="predicted"/>
<gene>
    <name evidence="2" type="ORF">LMG26858_03191</name>
</gene>
<organism evidence="2 3">
    <name type="scientific">Achromobacter anxifer</name>
    <dbReference type="NCBI Taxonomy" id="1287737"/>
    <lineage>
        <taxon>Bacteria</taxon>
        <taxon>Pseudomonadati</taxon>
        <taxon>Pseudomonadota</taxon>
        <taxon>Betaproteobacteria</taxon>
        <taxon>Burkholderiales</taxon>
        <taxon>Alcaligenaceae</taxon>
        <taxon>Achromobacter</taxon>
    </lineage>
</organism>
<protein>
    <recommendedName>
        <fullName evidence="4">DUF2239 domain-containing protein</fullName>
    </recommendedName>
</protein>
<dbReference type="Pfam" id="PF09998">
    <property type="entry name" value="DUF2239"/>
    <property type="match status" value="1"/>
</dbReference>
<reference evidence="2 3" key="1">
    <citation type="submission" date="2020-04" db="EMBL/GenBank/DDBJ databases">
        <authorList>
            <person name="De Canck E."/>
        </authorList>
    </citation>
    <scope>NUCLEOTIDE SEQUENCE [LARGE SCALE GENOMIC DNA]</scope>
    <source>
        <strain evidence="2 3">LMG 26858</strain>
    </source>
</reference>
<accession>A0A6S7D646</accession>